<evidence type="ECO:0000313" key="1">
    <source>
        <dbReference type="EMBL" id="KAF8789931.1"/>
    </source>
</evidence>
<accession>A0A8T0FG43</accession>
<reference evidence="1" key="2">
    <citation type="submission" date="2020-06" db="EMBL/GenBank/DDBJ databases">
        <authorList>
            <person name="Sheffer M."/>
        </authorList>
    </citation>
    <scope>NUCLEOTIDE SEQUENCE</scope>
</reference>
<evidence type="ECO:0000313" key="2">
    <source>
        <dbReference type="Proteomes" id="UP000807504"/>
    </source>
</evidence>
<protein>
    <submittedName>
        <fullName evidence="1">Uncharacterized protein</fullName>
    </submittedName>
</protein>
<name>A0A8T0FG43_ARGBR</name>
<proteinExistence type="predicted"/>
<sequence length="103" mass="11531">MAFLGKALKADLQKLAENLGVVVGASSTVCLIKTAIQAMPNFEKEVDYIKELLETLRTARRNSTTTQETLMVIGQTFCMNYFEEWFKGLEIKTFAALSDLMVT</sequence>
<dbReference type="AlphaFoldDB" id="A0A8T0FG43"/>
<keyword evidence="2" id="KW-1185">Reference proteome</keyword>
<gene>
    <name evidence="1" type="ORF">HNY73_005027</name>
</gene>
<organism evidence="1 2">
    <name type="scientific">Argiope bruennichi</name>
    <name type="common">Wasp spider</name>
    <name type="synonym">Aranea bruennichi</name>
    <dbReference type="NCBI Taxonomy" id="94029"/>
    <lineage>
        <taxon>Eukaryota</taxon>
        <taxon>Metazoa</taxon>
        <taxon>Ecdysozoa</taxon>
        <taxon>Arthropoda</taxon>
        <taxon>Chelicerata</taxon>
        <taxon>Arachnida</taxon>
        <taxon>Araneae</taxon>
        <taxon>Araneomorphae</taxon>
        <taxon>Entelegynae</taxon>
        <taxon>Araneoidea</taxon>
        <taxon>Araneidae</taxon>
        <taxon>Argiope</taxon>
    </lineage>
</organism>
<comment type="caution">
    <text evidence="1">The sequence shown here is derived from an EMBL/GenBank/DDBJ whole genome shotgun (WGS) entry which is preliminary data.</text>
</comment>
<dbReference type="EMBL" id="JABXBU010000011">
    <property type="protein sequence ID" value="KAF8789931.1"/>
    <property type="molecule type" value="Genomic_DNA"/>
</dbReference>
<dbReference type="Proteomes" id="UP000807504">
    <property type="component" value="Unassembled WGS sequence"/>
</dbReference>
<reference evidence="1" key="1">
    <citation type="journal article" date="2020" name="bioRxiv">
        <title>Chromosome-level reference genome of the European wasp spider Argiope bruennichi: a resource for studies on range expansion and evolutionary adaptation.</title>
        <authorList>
            <person name="Sheffer M.M."/>
            <person name="Hoppe A."/>
            <person name="Krehenwinkel H."/>
            <person name="Uhl G."/>
            <person name="Kuss A.W."/>
            <person name="Jensen L."/>
            <person name="Jensen C."/>
            <person name="Gillespie R.G."/>
            <person name="Hoff K.J."/>
            <person name="Prost S."/>
        </authorList>
    </citation>
    <scope>NUCLEOTIDE SEQUENCE</scope>
</reference>